<dbReference type="Gene3D" id="3.40.630.30">
    <property type="match status" value="1"/>
</dbReference>
<dbReference type="InterPro" id="IPR016181">
    <property type="entry name" value="Acyl_CoA_acyltransferase"/>
</dbReference>
<proteinExistence type="predicted"/>
<reference evidence="2" key="1">
    <citation type="journal article" date="2021" name="PeerJ">
        <title>Extensive microbial diversity within the chicken gut microbiome revealed by metagenomics and culture.</title>
        <authorList>
            <person name="Gilroy R."/>
            <person name="Ravi A."/>
            <person name="Getino M."/>
            <person name="Pursley I."/>
            <person name="Horton D.L."/>
            <person name="Alikhan N.F."/>
            <person name="Baker D."/>
            <person name="Gharbi K."/>
            <person name="Hall N."/>
            <person name="Watson M."/>
            <person name="Adriaenssens E.M."/>
            <person name="Foster-Nyarko E."/>
            <person name="Jarju S."/>
            <person name="Secka A."/>
            <person name="Antonio M."/>
            <person name="Oren A."/>
            <person name="Chaudhuri R.R."/>
            <person name="La Ragione R."/>
            <person name="Hildebrand F."/>
            <person name="Pallen M.J."/>
        </authorList>
    </citation>
    <scope>NUCLEOTIDE SEQUENCE</scope>
    <source>
        <strain evidence="2">ChiBcec8-13705</strain>
    </source>
</reference>
<dbReference type="GO" id="GO:0016747">
    <property type="term" value="F:acyltransferase activity, transferring groups other than amino-acyl groups"/>
    <property type="evidence" value="ECO:0007669"/>
    <property type="project" value="InterPro"/>
</dbReference>
<evidence type="ECO:0000259" key="1">
    <source>
        <dbReference type="PROSITE" id="PS51186"/>
    </source>
</evidence>
<dbReference type="SUPFAM" id="SSF55729">
    <property type="entry name" value="Acyl-CoA N-acyltransferases (Nat)"/>
    <property type="match status" value="1"/>
</dbReference>
<organism evidence="2 3">
    <name type="scientific">Candidatus Gemmiger avicola</name>
    <dbReference type="NCBI Taxonomy" id="2838605"/>
    <lineage>
        <taxon>Bacteria</taxon>
        <taxon>Bacillati</taxon>
        <taxon>Bacillota</taxon>
        <taxon>Clostridia</taxon>
        <taxon>Eubacteriales</taxon>
        <taxon>Gemmiger</taxon>
    </lineage>
</organism>
<protein>
    <recommendedName>
        <fullName evidence="1">N-acetyltransferase domain-containing protein</fullName>
    </recommendedName>
</protein>
<dbReference type="AlphaFoldDB" id="A0A9D2S2H3"/>
<comment type="caution">
    <text evidence="2">The sequence shown here is derived from an EMBL/GenBank/DDBJ whole genome shotgun (WGS) entry which is preliminary data.</text>
</comment>
<evidence type="ECO:0000313" key="3">
    <source>
        <dbReference type="Proteomes" id="UP000886803"/>
    </source>
</evidence>
<dbReference type="EMBL" id="DWYG01000065">
    <property type="protein sequence ID" value="HJB41703.1"/>
    <property type="molecule type" value="Genomic_DNA"/>
</dbReference>
<accession>A0A9D2S2H3</accession>
<feature type="domain" description="N-acetyltransferase" evidence="1">
    <location>
        <begin position="4"/>
        <end position="153"/>
    </location>
</feature>
<dbReference type="Proteomes" id="UP000886803">
    <property type="component" value="Unassembled WGS sequence"/>
</dbReference>
<dbReference type="InterPro" id="IPR000182">
    <property type="entry name" value="GNAT_dom"/>
</dbReference>
<reference evidence="2" key="2">
    <citation type="submission" date="2021-04" db="EMBL/GenBank/DDBJ databases">
        <authorList>
            <person name="Gilroy R."/>
        </authorList>
    </citation>
    <scope>NUCLEOTIDE SEQUENCE</scope>
    <source>
        <strain evidence="2">ChiBcec8-13705</strain>
    </source>
</reference>
<gene>
    <name evidence="2" type="ORF">H9945_04320</name>
</gene>
<sequence length="337" mass="36689">MSELCLRLARPGEGPAIVDFINRHFDMQLPLVNRPEFYDFYFAGPAGGAPQFAVAEQDGEYLSAAGYIPAGQAPGADAWVSIWVAAKGHNGVGLQLMDALPGLLGARVLACNNIRANTCALYEFLGWTAERLPHYYRLGTPGPDGWTLAVPCDGAETAPLPVSGDLALEPVADAAALEALGLPRTPHTPRKDLWYLRRRYFAYPYFHYDVWAVREGGRLLAYLITRTVTAAETGCAPVVRIVDFIGPDAALPRLGAALDKLLREAGAEYLDCYNAGIPAAVWRAAGLRERLPGDGVTIPNYLTPPLQENTEYYYFTSAPENFVLFKADGDQDRPNLG</sequence>
<evidence type="ECO:0000313" key="2">
    <source>
        <dbReference type="EMBL" id="HJB41703.1"/>
    </source>
</evidence>
<dbReference type="PROSITE" id="PS51186">
    <property type="entry name" value="GNAT"/>
    <property type="match status" value="1"/>
</dbReference>
<name>A0A9D2S2H3_9FIRM</name>